<gene>
    <name evidence="3" type="ORF">PXEA_LOCUS7640</name>
</gene>
<dbReference type="OrthoDB" id="1884734at2759"/>
<comment type="caution">
    <text evidence="3">The sequence shown here is derived from an EMBL/GenBank/DDBJ whole genome shotgun (WGS) entry which is preliminary data.</text>
</comment>
<proteinExistence type="predicted"/>
<organism evidence="3 4">
    <name type="scientific">Protopolystoma xenopodis</name>
    <dbReference type="NCBI Taxonomy" id="117903"/>
    <lineage>
        <taxon>Eukaryota</taxon>
        <taxon>Metazoa</taxon>
        <taxon>Spiralia</taxon>
        <taxon>Lophotrochozoa</taxon>
        <taxon>Platyhelminthes</taxon>
        <taxon>Monogenea</taxon>
        <taxon>Polyopisthocotylea</taxon>
        <taxon>Polystomatidea</taxon>
        <taxon>Polystomatidae</taxon>
        <taxon>Protopolystoma</taxon>
    </lineage>
</organism>
<feature type="chain" id="PRO_5018638884" description="MROH2B-like N-terminal HEAT-repeats domain-containing protein" evidence="1">
    <location>
        <begin position="32"/>
        <end position="178"/>
    </location>
</feature>
<dbReference type="Proteomes" id="UP000784294">
    <property type="component" value="Unassembled WGS sequence"/>
</dbReference>
<dbReference type="Pfam" id="PF23221">
    <property type="entry name" value="HEAT_MROH2B_1st"/>
    <property type="match status" value="1"/>
</dbReference>
<dbReference type="AlphaFoldDB" id="A0A3S4ZX68"/>
<name>A0A3S4ZX68_9PLAT</name>
<feature type="signal peptide" evidence="1">
    <location>
        <begin position="1"/>
        <end position="31"/>
    </location>
</feature>
<dbReference type="InterPro" id="IPR056282">
    <property type="entry name" value="MROH2B-like_N_HEAT"/>
</dbReference>
<evidence type="ECO:0000259" key="2">
    <source>
        <dbReference type="Pfam" id="PF23221"/>
    </source>
</evidence>
<accession>A0A3S4ZX68</accession>
<evidence type="ECO:0000313" key="4">
    <source>
        <dbReference type="Proteomes" id="UP000784294"/>
    </source>
</evidence>
<keyword evidence="1" id="KW-0732">Signal</keyword>
<feature type="domain" description="MROH2B-like N-terminal HEAT-repeats" evidence="2">
    <location>
        <begin position="87"/>
        <end position="174"/>
    </location>
</feature>
<evidence type="ECO:0000313" key="3">
    <source>
        <dbReference type="EMBL" id="VEL14200.1"/>
    </source>
</evidence>
<keyword evidence="4" id="KW-1185">Reference proteome</keyword>
<dbReference type="EMBL" id="CAAALY010020329">
    <property type="protein sequence ID" value="VEL14200.1"/>
    <property type="molecule type" value="Genomic_DNA"/>
</dbReference>
<reference evidence="3" key="1">
    <citation type="submission" date="2018-11" db="EMBL/GenBank/DDBJ databases">
        <authorList>
            <consortium name="Pathogen Informatics"/>
        </authorList>
    </citation>
    <scope>NUCLEOTIDE SEQUENCE</scope>
</reference>
<evidence type="ECO:0000256" key="1">
    <source>
        <dbReference type="SAM" id="SignalP"/>
    </source>
</evidence>
<protein>
    <recommendedName>
        <fullName evidence="2">MROH2B-like N-terminal HEAT-repeats domain-containing protein</fullName>
    </recommendedName>
</protein>
<sequence>MNPLDTILSNWKYWKVLVLSCASFLVTDATADLTKGQPSLFHYSHCDRYLHCHLPPWRKTLNPKLNLLAAFGYLPPKYLLRQQGMSSIMATDIVPLLDAIFADCVTFMRNSKTDSLRVALATTVSQYCDAVLEYLANKGLTRSEYVRTWIQFSRHAASAYLIIFSNWLPFVKDKQVGL</sequence>